<evidence type="ECO:0000256" key="1">
    <source>
        <dbReference type="SAM" id="MobiDB-lite"/>
    </source>
</evidence>
<evidence type="ECO:0000313" key="3">
    <source>
        <dbReference type="EMBL" id="QJE96909.1"/>
    </source>
</evidence>
<name>A0A858RKI9_9BACT</name>
<organism evidence="3 4">
    <name type="scientific">Luteolibacter luteus</name>
    <dbReference type="NCBI Taxonomy" id="2728835"/>
    <lineage>
        <taxon>Bacteria</taxon>
        <taxon>Pseudomonadati</taxon>
        <taxon>Verrucomicrobiota</taxon>
        <taxon>Verrucomicrobiia</taxon>
        <taxon>Verrucomicrobiales</taxon>
        <taxon>Verrucomicrobiaceae</taxon>
        <taxon>Luteolibacter</taxon>
    </lineage>
</organism>
<dbReference type="RefSeq" id="WP_169455309.1">
    <property type="nucleotide sequence ID" value="NZ_CP051774.1"/>
</dbReference>
<reference evidence="3 4" key="1">
    <citation type="submission" date="2020-04" db="EMBL/GenBank/DDBJ databases">
        <title>Luteolibacter sp. G-1-1-1 isolated from soil.</title>
        <authorList>
            <person name="Dahal R.H."/>
        </authorList>
    </citation>
    <scope>NUCLEOTIDE SEQUENCE [LARGE SCALE GENOMIC DNA]</scope>
    <source>
        <strain evidence="3 4">G-1-1-1</strain>
    </source>
</reference>
<sequence>MSLPGKSRKGSARKPGQASDWSFGKEADYAEDGTSRWELGAALALITVWVVLGFRADGLGPAIKTFAFYILPLAGIWKPEVMGSAGLRLHPFLKTNQQTPAHVVRVCSWLWLCFPLFVNGFALLFKWQGK</sequence>
<dbReference type="Proteomes" id="UP000501812">
    <property type="component" value="Chromosome"/>
</dbReference>
<keyword evidence="4" id="KW-1185">Reference proteome</keyword>
<keyword evidence="2" id="KW-0812">Transmembrane</keyword>
<accession>A0A858RKI9</accession>
<keyword evidence="2" id="KW-1133">Transmembrane helix</keyword>
<dbReference type="EMBL" id="CP051774">
    <property type="protein sequence ID" value="QJE96909.1"/>
    <property type="molecule type" value="Genomic_DNA"/>
</dbReference>
<gene>
    <name evidence="3" type="ORF">HHL09_14315</name>
</gene>
<proteinExistence type="predicted"/>
<protein>
    <submittedName>
        <fullName evidence="3">Uncharacterized protein</fullName>
    </submittedName>
</protein>
<dbReference type="AlphaFoldDB" id="A0A858RKI9"/>
<evidence type="ECO:0000313" key="4">
    <source>
        <dbReference type="Proteomes" id="UP000501812"/>
    </source>
</evidence>
<feature type="region of interest" description="Disordered" evidence="1">
    <location>
        <begin position="1"/>
        <end position="20"/>
    </location>
</feature>
<feature type="compositionally biased region" description="Basic residues" evidence="1">
    <location>
        <begin position="1"/>
        <end position="12"/>
    </location>
</feature>
<feature type="transmembrane region" description="Helical" evidence="2">
    <location>
        <begin position="109"/>
        <end position="127"/>
    </location>
</feature>
<keyword evidence="2" id="KW-0472">Membrane</keyword>
<dbReference type="KEGG" id="luo:HHL09_14315"/>
<evidence type="ECO:0000256" key="2">
    <source>
        <dbReference type="SAM" id="Phobius"/>
    </source>
</evidence>